<feature type="transmembrane region" description="Helical" evidence="1">
    <location>
        <begin position="38"/>
        <end position="59"/>
    </location>
</feature>
<dbReference type="RefSeq" id="WP_229338844.1">
    <property type="nucleotide sequence ID" value="NZ_JAINUL010000001.1"/>
</dbReference>
<name>A0ABS8EBQ2_9ACTN</name>
<sequence>MDQGVNFYIPACALAVVLIVKFPALLRGWRVPMVRSVNLALALGGAALTFSAPPTIVVVNRLTGVSNFSAPLVYVILCASSCSFLVLIENWRADSRHQAATRRRVRRWIVAYGLVGAVIIGCFVLGEAPDERLSDFDTYYSSTPFIREMIASYLLAHCVAAGATTVLSWKWSLEISKETRKDSASTEVVCLRRGLVLLVIGFGMNLFWGIVKLTGAMSGSRQLNEGVAPVISLGALVLTTGCLIPVFGPPFIERVWRPWWAYRALNPLRRTVRPAKGVADQPALLELPWYAGPEQRLVHRVTSIQDWMLGLRPYFDDDVRERARRVAEGQGAPESEAAVLGLAAMVRTAAADRARGVKAGTERSNRAVGAYREAEAEYRDLAQRLSRALLLVPEPDAHRRTSAGA</sequence>
<dbReference type="Proteomes" id="UP001520654">
    <property type="component" value="Unassembled WGS sequence"/>
</dbReference>
<keyword evidence="4" id="KW-1185">Reference proteome</keyword>
<feature type="transmembrane region" description="Helical" evidence="1">
    <location>
        <begin position="6"/>
        <end position="26"/>
    </location>
</feature>
<feature type="transmembrane region" description="Helical" evidence="1">
    <location>
        <begin position="109"/>
        <end position="129"/>
    </location>
</feature>
<keyword evidence="1" id="KW-0472">Membrane</keyword>
<dbReference type="Pfam" id="PF20182">
    <property type="entry name" value="DUF6545"/>
    <property type="match status" value="1"/>
</dbReference>
<evidence type="ECO:0000256" key="1">
    <source>
        <dbReference type="SAM" id="Phobius"/>
    </source>
</evidence>
<keyword evidence="1" id="KW-1133">Transmembrane helix</keyword>
<evidence type="ECO:0000313" key="4">
    <source>
        <dbReference type="Proteomes" id="UP001520654"/>
    </source>
</evidence>
<reference evidence="3 4" key="1">
    <citation type="submission" date="2021-08" db="EMBL/GenBank/DDBJ databases">
        <title>Genomic Architecture of Streptomyces flavotricini NGL1 and Streptomyces erythrochromogenes HMS4 With Differential Plant Beneficial attributes and laccase production capabilities.</title>
        <authorList>
            <person name="Salwan R."/>
            <person name="Kaur R."/>
            <person name="Sharma V."/>
        </authorList>
    </citation>
    <scope>NUCLEOTIDE SEQUENCE [LARGE SCALE GENOMIC DNA]</scope>
    <source>
        <strain evidence="3 4">NGL1</strain>
    </source>
</reference>
<evidence type="ECO:0000313" key="3">
    <source>
        <dbReference type="EMBL" id="MCC0097664.1"/>
    </source>
</evidence>
<proteinExistence type="predicted"/>
<feature type="transmembrane region" description="Helical" evidence="1">
    <location>
        <begin position="230"/>
        <end position="252"/>
    </location>
</feature>
<protein>
    <recommendedName>
        <fullName evidence="2">DUF6545 domain-containing protein</fullName>
    </recommendedName>
</protein>
<feature type="transmembrane region" description="Helical" evidence="1">
    <location>
        <begin position="71"/>
        <end position="88"/>
    </location>
</feature>
<accession>A0ABS8EBQ2</accession>
<feature type="transmembrane region" description="Helical" evidence="1">
    <location>
        <begin position="190"/>
        <end position="210"/>
    </location>
</feature>
<keyword evidence="1" id="KW-0812">Transmembrane</keyword>
<comment type="caution">
    <text evidence="3">The sequence shown here is derived from an EMBL/GenBank/DDBJ whole genome shotgun (WGS) entry which is preliminary data.</text>
</comment>
<feature type="domain" description="DUF6545" evidence="2">
    <location>
        <begin position="256"/>
        <end position="383"/>
    </location>
</feature>
<gene>
    <name evidence="3" type="ORF">K7B10_23355</name>
</gene>
<organism evidence="3 4">
    <name type="scientific">Streptomyces flavotricini</name>
    <dbReference type="NCBI Taxonomy" id="66888"/>
    <lineage>
        <taxon>Bacteria</taxon>
        <taxon>Bacillati</taxon>
        <taxon>Actinomycetota</taxon>
        <taxon>Actinomycetes</taxon>
        <taxon>Kitasatosporales</taxon>
        <taxon>Streptomycetaceae</taxon>
        <taxon>Streptomyces</taxon>
    </lineage>
</organism>
<evidence type="ECO:0000259" key="2">
    <source>
        <dbReference type="Pfam" id="PF20182"/>
    </source>
</evidence>
<dbReference type="EMBL" id="JAINUL010000001">
    <property type="protein sequence ID" value="MCC0097664.1"/>
    <property type="molecule type" value="Genomic_DNA"/>
</dbReference>
<dbReference type="InterPro" id="IPR046675">
    <property type="entry name" value="DUF6545"/>
</dbReference>
<feature type="transmembrane region" description="Helical" evidence="1">
    <location>
        <begin position="149"/>
        <end position="169"/>
    </location>
</feature>